<protein>
    <submittedName>
        <fullName evidence="2">Uncharacterized protein</fullName>
    </submittedName>
</protein>
<dbReference type="OrthoDB" id="8803172at2759"/>
<evidence type="ECO:0000256" key="1">
    <source>
        <dbReference type="SAM" id="MobiDB-lite"/>
    </source>
</evidence>
<dbReference type="AlphaFoldDB" id="A0A437CHT7"/>
<organism evidence="2 3">
    <name type="scientific">Oryzias javanicus</name>
    <name type="common">Javanese ricefish</name>
    <name type="synonym">Aplocheilus javanicus</name>
    <dbReference type="NCBI Taxonomy" id="123683"/>
    <lineage>
        <taxon>Eukaryota</taxon>
        <taxon>Metazoa</taxon>
        <taxon>Chordata</taxon>
        <taxon>Craniata</taxon>
        <taxon>Vertebrata</taxon>
        <taxon>Euteleostomi</taxon>
        <taxon>Actinopterygii</taxon>
        <taxon>Neopterygii</taxon>
        <taxon>Teleostei</taxon>
        <taxon>Neoteleostei</taxon>
        <taxon>Acanthomorphata</taxon>
        <taxon>Ovalentaria</taxon>
        <taxon>Atherinomorphae</taxon>
        <taxon>Beloniformes</taxon>
        <taxon>Adrianichthyidae</taxon>
        <taxon>Oryziinae</taxon>
        <taxon>Oryzias</taxon>
    </lineage>
</organism>
<accession>A0A437CHT7</accession>
<dbReference type="EMBL" id="CM012452">
    <property type="protein sequence ID" value="RVE62215.1"/>
    <property type="molecule type" value="Genomic_DNA"/>
</dbReference>
<reference evidence="2 3" key="1">
    <citation type="submission" date="2018-11" db="EMBL/GenBank/DDBJ databases">
        <authorList>
            <person name="Lopez-Roques C."/>
            <person name="Donnadieu C."/>
            <person name="Bouchez O."/>
            <person name="Klopp C."/>
            <person name="Cabau C."/>
            <person name="Zahm M."/>
        </authorList>
    </citation>
    <scope>NUCLEOTIDE SEQUENCE [LARGE SCALE GENOMIC DNA]</scope>
    <source>
        <strain evidence="2">RS831</strain>
        <tissue evidence="2">Whole body</tissue>
    </source>
</reference>
<dbReference type="Proteomes" id="UP000283210">
    <property type="component" value="Chromosome 16"/>
</dbReference>
<keyword evidence="3" id="KW-1185">Reference proteome</keyword>
<evidence type="ECO:0000313" key="3">
    <source>
        <dbReference type="Proteomes" id="UP000283210"/>
    </source>
</evidence>
<reference evidence="2 3" key="2">
    <citation type="submission" date="2019-01" db="EMBL/GenBank/DDBJ databases">
        <title>A chromosome length genome reference of the Java medaka (oryzias javanicus).</title>
        <authorList>
            <person name="Herpin A."/>
            <person name="Takehana Y."/>
            <person name="Naruse K."/>
            <person name="Ansai S."/>
            <person name="Kawaguchi M."/>
        </authorList>
    </citation>
    <scope>NUCLEOTIDE SEQUENCE [LARGE SCALE GENOMIC DNA]</scope>
    <source>
        <strain evidence="2">RS831</strain>
        <tissue evidence="2">Whole body</tissue>
    </source>
</reference>
<name>A0A437CHT7_ORYJA</name>
<evidence type="ECO:0000313" key="2">
    <source>
        <dbReference type="EMBL" id="RVE62215.1"/>
    </source>
</evidence>
<feature type="region of interest" description="Disordered" evidence="1">
    <location>
        <begin position="133"/>
        <end position="159"/>
    </location>
</feature>
<proteinExistence type="predicted"/>
<sequence>MDTSEALSTMEKFLITQVVSPKASAALKVVGRMQNFARRTCQLFCLPLQPLPCGDVSCCSAGTHRLEPEEKKQEQSQPIQSVPPTILIVNISNSTLIDCVIGDSCPSAAAERRPLMQELELQTHAQQKCSCSQKEQAEAQSLPPPPPPPLAGASVSPQEQLNISIESSHLNCVIIGDNNYMHTETSRASD</sequence>
<gene>
    <name evidence="2" type="ORF">OJAV_G00154870</name>
</gene>